<feature type="non-terminal residue" evidence="3">
    <location>
        <position position="355"/>
    </location>
</feature>
<feature type="domain" description="ARMC9 CTLH-like" evidence="2">
    <location>
        <begin position="240"/>
        <end position="305"/>
    </location>
</feature>
<dbReference type="GO" id="GO:0060271">
    <property type="term" value="P:cilium assembly"/>
    <property type="evidence" value="ECO:0007669"/>
    <property type="project" value="InterPro"/>
</dbReference>
<feature type="domain" description="ARMC9 CTLH-like" evidence="2">
    <location>
        <begin position="80"/>
        <end position="136"/>
    </location>
</feature>
<proteinExistence type="predicted"/>
<feature type="region of interest" description="Disordered" evidence="1">
    <location>
        <begin position="328"/>
        <end position="355"/>
    </location>
</feature>
<dbReference type="InterPro" id="IPR056327">
    <property type="entry name" value="ARMC9_CTLH-like_dom"/>
</dbReference>
<dbReference type="PROSITE" id="PS50896">
    <property type="entry name" value="LISH"/>
    <property type="match status" value="1"/>
</dbReference>
<sequence>MMDTANKDARSWMVTNLDSCYDVESTCVGLIFEFLDCHGFTKTIEAFREETTRSGFTINPDERRFTKNRVRRDDAMRLFGGLKSPDHMSFFKDWDEMIPTNVKTKTDYKKLTIYLYTYFSTHTFERDDDETVEMEAEPNLIEKYSSVMEFKNNEKNLEEVATPQSLEQLTKLSGTFVLEKPFQENIPRIDDEPSPKRERSESRDFEVDSLEDGRERRNSDFTVILNDDVAAAADVSTVVDDDSAMHMFKTFLSEHGAEFASEPEFLPYFALPFVEHPKDHPTFTQVFEESWIENLRSNLAKFLVEHSCGATAVPEIVNIYRENAISKNTQINKPTPDERKSFKELKRKMHKLKRD</sequence>
<dbReference type="GO" id="GO:0005814">
    <property type="term" value="C:centriole"/>
    <property type="evidence" value="ECO:0007669"/>
    <property type="project" value="TreeGrafter"/>
</dbReference>
<dbReference type="PANTHER" id="PTHR14881">
    <property type="entry name" value="LISH DOMAIN-CONTAINING PROTEIN ARMC9"/>
    <property type="match status" value="1"/>
</dbReference>
<evidence type="ECO:0000256" key="1">
    <source>
        <dbReference type="SAM" id="MobiDB-lite"/>
    </source>
</evidence>
<dbReference type="AlphaFoldDB" id="A0A0K8TD74"/>
<dbReference type="EMBL" id="GBRD01002319">
    <property type="protein sequence ID" value="JAG63502.1"/>
    <property type="molecule type" value="Transcribed_RNA"/>
</dbReference>
<organism evidence="3">
    <name type="scientific">Lygus hesperus</name>
    <name type="common">Western plant bug</name>
    <dbReference type="NCBI Taxonomy" id="30085"/>
    <lineage>
        <taxon>Eukaryota</taxon>
        <taxon>Metazoa</taxon>
        <taxon>Ecdysozoa</taxon>
        <taxon>Arthropoda</taxon>
        <taxon>Hexapoda</taxon>
        <taxon>Insecta</taxon>
        <taxon>Pterygota</taxon>
        <taxon>Neoptera</taxon>
        <taxon>Paraneoptera</taxon>
        <taxon>Hemiptera</taxon>
        <taxon>Heteroptera</taxon>
        <taxon>Panheteroptera</taxon>
        <taxon>Cimicomorpha</taxon>
        <taxon>Miridae</taxon>
        <taxon>Mirini</taxon>
        <taxon>Lygus</taxon>
    </lineage>
</organism>
<evidence type="ECO:0000313" key="3">
    <source>
        <dbReference type="EMBL" id="JAG63502.1"/>
    </source>
</evidence>
<dbReference type="GO" id="GO:0036064">
    <property type="term" value="C:ciliary basal body"/>
    <property type="evidence" value="ECO:0007669"/>
    <property type="project" value="InterPro"/>
</dbReference>
<evidence type="ECO:0000259" key="2">
    <source>
        <dbReference type="Pfam" id="PF23138"/>
    </source>
</evidence>
<name>A0A0K8TD74_LYGHE</name>
<dbReference type="InterPro" id="IPR040369">
    <property type="entry name" value="ARMC9"/>
</dbReference>
<feature type="compositionally biased region" description="Basic and acidic residues" evidence="1">
    <location>
        <begin position="187"/>
        <end position="211"/>
    </location>
</feature>
<feature type="compositionally biased region" description="Basic and acidic residues" evidence="1">
    <location>
        <begin position="335"/>
        <end position="344"/>
    </location>
</feature>
<accession>A0A0K8TD74</accession>
<reference evidence="3" key="1">
    <citation type="submission" date="2014-09" db="EMBL/GenBank/DDBJ databases">
        <authorList>
            <person name="Magalhaes I.L.F."/>
            <person name="Oliveira U."/>
            <person name="Santos F.R."/>
            <person name="Vidigal T.H.D.A."/>
            <person name="Brescovit A.D."/>
            <person name="Santos A.J."/>
        </authorList>
    </citation>
    <scope>NUCLEOTIDE SEQUENCE</scope>
</reference>
<protein>
    <recommendedName>
        <fullName evidence="2">ARMC9 CTLH-like domain-containing protein</fullName>
    </recommendedName>
</protein>
<feature type="compositionally biased region" description="Basic residues" evidence="1">
    <location>
        <begin position="345"/>
        <end position="355"/>
    </location>
</feature>
<feature type="region of interest" description="Disordered" evidence="1">
    <location>
        <begin position="183"/>
        <end position="211"/>
    </location>
</feature>
<dbReference type="InterPro" id="IPR006594">
    <property type="entry name" value="LisH"/>
</dbReference>
<dbReference type="PANTHER" id="PTHR14881:SF4">
    <property type="entry name" value="LISH DOMAIN-CONTAINING PROTEIN ARMC9"/>
    <property type="match status" value="1"/>
</dbReference>
<dbReference type="Pfam" id="PF23138">
    <property type="entry name" value="CTLH_Armc9"/>
    <property type="match status" value="2"/>
</dbReference>
<dbReference type="GO" id="GO:0097542">
    <property type="term" value="C:ciliary tip"/>
    <property type="evidence" value="ECO:0007669"/>
    <property type="project" value="TreeGrafter"/>
</dbReference>